<name>T0LDB6_COLGC</name>
<dbReference type="HOGENOM" id="CLU_3425098_0_0_1"/>
<proteinExistence type="predicted"/>
<evidence type="ECO:0000313" key="2">
    <source>
        <dbReference type="Proteomes" id="UP000015530"/>
    </source>
</evidence>
<dbReference type="AlphaFoldDB" id="T0LDB6"/>
<organism evidence="1 2">
    <name type="scientific">Colletotrichum gloeosporioides (strain Cg-14)</name>
    <name type="common">Anthracnose fungus</name>
    <name type="synonym">Glomerella cingulata</name>
    <dbReference type="NCBI Taxonomy" id="1237896"/>
    <lineage>
        <taxon>Eukaryota</taxon>
        <taxon>Fungi</taxon>
        <taxon>Dikarya</taxon>
        <taxon>Ascomycota</taxon>
        <taxon>Pezizomycotina</taxon>
        <taxon>Sordariomycetes</taxon>
        <taxon>Hypocreomycetidae</taxon>
        <taxon>Glomerellales</taxon>
        <taxon>Glomerellaceae</taxon>
        <taxon>Colletotrichum</taxon>
        <taxon>Colletotrichum gloeosporioides species complex</taxon>
    </lineage>
</organism>
<evidence type="ECO:0000313" key="1">
    <source>
        <dbReference type="EMBL" id="EQB46325.1"/>
    </source>
</evidence>
<accession>T0LDB6</accession>
<gene>
    <name evidence="1" type="ORF">CGLO_14631</name>
</gene>
<reference evidence="2" key="1">
    <citation type="journal article" date="2013" name="Mol. Plant Microbe Interact.">
        <title>Global aspects of pacC regulation of pathogenicity genes in Colletotrichum gloeosporioides as revealed by transcriptome analysis.</title>
        <authorList>
            <person name="Alkan N."/>
            <person name="Meng X."/>
            <person name="Friedlander G."/>
            <person name="Reuveni E."/>
            <person name="Sukno S."/>
            <person name="Sherman A."/>
            <person name="Thon M."/>
            <person name="Fluhr R."/>
            <person name="Prusky D."/>
        </authorList>
    </citation>
    <scope>NUCLEOTIDE SEQUENCE [LARGE SCALE GENOMIC DNA]</scope>
    <source>
        <strain evidence="2">Cg-14</strain>
    </source>
</reference>
<comment type="caution">
    <text evidence="1">The sequence shown here is derived from an EMBL/GenBank/DDBJ whole genome shotgun (WGS) entry which is preliminary data.</text>
</comment>
<protein>
    <submittedName>
        <fullName evidence="1">Uncharacterized protein</fullName>
    </submittedName>
</protein>
<sequence>MKQTIHLELLQLVQQTDHFPSS</sequence>
<dbReference type="EMBL" id="AMYD01003437">
    <property type="protein sequence ID" value="EQB46325.1"/>
    <property type="molecule type" value="Genomic_DNA"/>
</dbReference>
<dbReference type="Proteomes" id="UP000015530">
    <property type="component" value="Unassembled WGS sequence"/>
</dbReference>